<feature type="domain" description="DSBA-like thioredoxin" evidence="1">
    <location>
        <begin position="7"/>
        <end position="209"/>
    </location>
</feature>
<keyword evidence="3" id="KW-1185">Reference proteome</keyword>
<comment type="caution">
    <text evidence="2">The sequence shown here is derived from an EMBL/GenBank/DDBJ whole genome shotgun (WGS) entry which is preliminary data.</text>
</comment>
<dbReference type="PANTHER" id="PTHR13887">
    <property type="entry name" value="GLUTATHIONE S-TRANSFERASE KAPPA"/>
    <property type="match status" value="1"/>
</dbReference>
<dbReference type="RefSeq" id="WP_188840659.1">
    <property type="nucleotide sequence ID" value="NZ_BMOT01000003.1"/>
</dbReference>
<dbReference type="Pfam" id="PF01323">
    <property type="entry name" value="DSBA"/>
    <property type="match status" value="1"/>
</dbReference>
<dbReference type="Proteomes" id="UP001203212">
    <property type="component" value="Unassembled WGS sequence"/>
</dbReference>
<gene>
    <name evidence="2" type="ORF">L2689_08765</name>
</gene>
<dbReference type="Gene3D" id="3.40.30.10">
    <property type="entry name" value="Glutaredoxin"/>
    <property type="match status" value="1"/>
</dbReference>
<sequence>MAAKTLQIDIVSDVMCPWCIVGYQRLQQALASFSNIDAQITWHPFELNPQMAKEGQHLGEHLAEKYGSTPQQSQQNRANLIAIGKTLDIEFNFTDQSRIYNTFNAHQLLQWAKSFNQQTALKLALFEAYFKQQQNIADNNVLLNVVEAVGLDRQQAEIVLASQQYADSVRAEQALWQSRGISAVPAIVFNQQYLISGAQSAEYLAEAIKQLQA</sequence>
<dbReference type="InterPro" id="IPR001853">
    <property type="entry name" value="DSBA-like_thioredoxin_dom"/>
</dbReference>
<name>A0ABT0L269_9GAMM</name>
<dbReference type="SUPFAM" id="SSF52833">
    <property type="entry name" value="Thioredoxin-like"/>
    <property type="match status" value="1"/>
</dbReference>
<evidence type="ECO:0000259" key="1">
    <source>
        <dbReference type="Pfam" id="PF01323"/>
    </source>
</evidence>
<evidence type="ECO:0000313" key="3">
    <source>
        <dbReference type="Proteomes" id="UP001203212"/>
    </source>
</evidence>
<proteinExistence type="predicted"/>
<protein>
    <submittedName>
        <fullName evidence="2">DsbA family oxidoreductase</fullName>
    </submittedName>
</protein>
<organism evidence="2 3">
    <name type="scientific">Shewanella aestuarii</name>
    <dbReference type="NCBI Taxonomy" id="1028752"/>
    <lineage>
        <taxon>Bacteria</taxon>
        <taxon>Pseudomonadati</taxon>
        <taxon>Pseudomonadota</taxon>
        <taxon>Gammaproteobacteria</taxon>
        <taxon>Alteromonadales</taxon>
        <taxon>Shewanellaceae</taxon>
        <taxon>Shewanella</taxon>
    </lineage>
</organism>
<dbReference type="PANTHER" id="PTHR13887:SF41">
    <property type="entry name" value="THIOREDOXIN SUPERFAMILY PROTEIN"/>
    <property type="match status" value="1"/>
</dbReference>
<dbReference type="EMBL" id="JAKILK010000003">
    <property type="protein sequence ID" value="MCL1117331.1"/>
    <property type="molecule type" value="Genomic_DNA"/>
</dbReference>
<dbReference type="InterPro" id="IPR036249">
    <property type="entry name" value="Thioredoxin-like_sf"/>
</dbReference>
<evidence type="ECO:0000313" key="2">
    <source>
        <dbReference type="EMBL" id="MCL1117331.1"/>
    </source>
</evidence>
<accession>A0ABT0L269</accession>
<reference evidence="2 3" key="1">
    <citation type="submission" date="2022-01" db="EMBL/GenBank/DDBJ databases">
        <title>Whole genome-based taxonomy of the Shewanellaceae.</title>
        <authorList>
            <person name="Martin-Rodriguez A.J."/>
        </authorList>
    </citation>
    <scope>NUCLEOTIDE SEQUENCE [LARGE SCALE GENOMIC DNA]</scope>
    <source>
        <strain evidence="2 3">JCM 17801</strain>
    </source>
</reference>
<dbReference type="CDD" id="cd03024">
    <property type="entry name" value="DsbA_FrnE"/>
    <property type="match status" value="1"/>
</dbReference>